<evidence type="ECO:0000259" key="5">
    <source>
        <dbReference type="Pfam" id="PF13649"/>
    </source>
</evidence>
<keyword evidence="1" id="KW-0489">Methyltransferase</keyword>
<dbReference type="STRING" id="879819.A0A0J0XKX6"/>
<evidence type="ECO:0000256" key="1">
    <source>
        <dbReference type="ARBA" id="ARBA00022603"/>
    </source>
</evidence>
<feature type="region of interest" description="Disordered" evidence="4">
    <location>
        <begin position="1"/>
        <end position="290"/>
    </location>
</feature>
<keyword evidence="7" id="KW-1185">Reference proteome</keyword>
<dbReference type="PANTHER" id="PTHR43591:SF24">
    <property type="entry name" value="2-METHOXY-6-POLYPRENYL-1,4-BENZOQUINOL METHYLASE, MITOCHONDRIAL"/>
    <property type="match status" value="1"/>
</dbReference>
<feature type="compositionally biased region" description="Polar residues" evidence="4">
    <location>
        <begin position="72"/>
        <end position="82"/>
    </location>
</feature>
<dbReference type="CDD" id="cd02440">
    <property type="entry name" value="AdoMet_MTases"/>
    <property type="match status" value="1"/>
</dbReference>
<feature type="compositionally biased region" description="Basic and acidic residues" evidence="4">
    <location>
        <begin position="127"/>
        <end position="136"/>
    </location>
</feature>
<reference evidence="6 7" key="1">
    <citation type="submission" date="2015-03" db="EMBL/GenBank/DDBJ databases">
        <title>Genomics and transcriptomics of the oil-accumulating basidiomycete yeast T. oleaginosus allow insights into substrate utilization and the diverse evolutionary trajectories of mating systems in fungi.</title>
        <authorList>
            <consortium name="DOE Joint Genome Institute"/>
            <person name="Kourist R."/>
            <person name="Kracht O."/>
            <person name="Bracharz F."/>
            <person name="Lipzen A."/>
            <person name="Nolan M."/>
            <person name="Ohm R."/>
            <person name="Grigoriev I."/>
            <person name="Sun S."/>
            <person name="Heitman J."/>
            <person name="Bruck T."/>
            <person name="Nowrousian M."/>
        </authorList>
    </citation>
    <scope>NUCLEOTIDE SEQUENCE [LARGE SCALE GENOMIC DNA]</scope>
    <source>
        <strain evidence="6 7">IBC0246</strain>
    </source>
</reference>
<feature type="compositionally biased region" description="Polar residues" evidence="4">
    <location>
        <begin position="237"/>
        <end position="264"/>
    </location>
</feature>
<feature type="compositionally biased region" description="Low complexity" evidence="4">
    <location>
        <begin position="195"/>
        <end position="222"/>
    </location>
</feature>
<dbReference type="SUPFAM" id="SSF53335">
    <property type="entry name" value="S-adenosyl-L-methionine-dependent methyltransferases"/>
    <property type="match status" value="1"/>
</dbReference>
<dbReference type="Pfam" id="PF13649">
    <property type="entry name" value="Methyltransf_25"/>
    <property type="match status" value="1"/>
</dbReference>
<sequence length="680" mass="73626">METLYPAPRRARTPDPPAGWVAIDAAPASSPNPSIPHLPLPKARTAFAMARQGSDDHHDRRRESRLGFSGLSGLTHSNTLGYSSRRRRPEHIHQHQKSQPPSDEPQDKDPRRNHDGEHTHGSARQLPQDERKEHARAMHHKFASEGWMLEDDSGSKLGRRMSTLRGGNGISSWRTMRKHDNGSRYAYQPSYSHHTPSFASSAPSVAPSVAPSTSTASDAGSDSGHRTGSARHHTLSHVRNSTNSIHNDQSREASLTNSPQSAKSPLSPVTPRSPYGPSLGSPGKRNMSRTFRHPNIDEVLPFASSPFAAWDPIAIDAESSGKPAPSRADKDGAGWRDVLAKGATGVRRVWCDTKGKETRTMYKLGWERDVLDLESRLHETMYEVAGGRHSFVDGEPATVLDLGTGSGLWPVSAALQWRDAKIIGADLVPCHIDLQALAAAETRARSSVSGEADGLGVWASVASRVSFQQFNFLEDFPYDSGVFDMVHIRFVGLGVPETHWAELLDEAVRVLRPGGVLEIVEMSCEPPPSAPAAVANSFASQLLSDFIPQNPVLALQMHLPATAALAQGSTRPFFQMTWTAGQSDDDYFSPSPYGPRSPPPAIADAAPTWIRSCLSYRGTGLKALQGSGTGARAVQKLTALDPTRWGAVQPPSEEDTEPEAPRTPATGGRISLAAWVAVKM</sequence>
<dbReference type="Proteomes" id="UP000053611">
    <property type="component" value="Unassembled WGS sequence"/>
</dbReference>
<evidence type="ECO:0000313" key="6">
    <source>
        <dbReference type="EMBL" id="KLT41717.1"/>
    </source>
</evidence>
<evidence type="ECO:0000313" key="7">
    <source>
        <dbReference type="Proteomes" id="UP000053611"/>
    </source>
</evidence>
<dbReference type="InterPro" id="IPR041698">
    <property type="entry name" value="Methyltransf_25"/>
</dbReference>
<dbReference type="InterPro" id="IPR023576">
    <property type="entry name" value="UbiE/COQ5_MeTrFase_CS"/>
</dbReference>
<keyword evidence="2" id="KW-0808">Transferase</keyword>
<evidence type="ECO:0000256" key="2">
    <source>
        <dbReference type="ARBA" id="ARBA00022679"/>
    </source>
</evidence>
<dbReference type="GeneID" id="28987339"/>
<feature type="region of interest" description="Disordered" evidence="4">
    <location>
        <begin position="643"/>
        <end position="668"/>
    </location>
</feature>
<dbReference type="RefSeq" id="XP_018278208.1">
    <property type="nucleotide sequence ID" value="XM_018426736.1"/>
</dbReference>
<gene>
    <name evidence="6" type="ORF">CC85DRAFT_328857</name>
</gene>
<keyword evidence="3" id="KW-0949">S-adenosyl-L-methionine</keyword>
<name>A0A0J0XKX6_9TREE</name>
<accession>A0A0J0XKX6</accession>
<dbReference type="GO" id="GO:0032259">
    <property type="term" value="P:methylation"/>
    <property type="evidence" value="ECO:0007669"/>
    <property type="project" value="UniProtKB-KW"/>
</dbReference>
<evidence type="ECO:0000256" key="3">
    <source>
        <dbReference type="ARBA" id="ARBA00022691"/>
    </source>
</evidence>
<dbReference type="EMBL" id="KQ087214">
    <property type="protein sequence ID" value="KLT41717.1"/>
    <property type="molecule type" value="Genomic_DNA"/>
</dbReference>
<protein>
    <recommendedName>
        <fullName evidence="5">Methyltransferase domain-containing protein</fullName>
    </recommendedName>
</protein>
<dbReference type="OrthoDB" id="2013972at2759"/>
<dbReference type="AlphaFoldDB" id="A0A0J0XKX6"/>
<dbReference type="PROSITE" id="PS01184">
    <property type="entry name" value="UBIE_2"/>
    <property type="match status" value="1"/>
</dbReference>
<feature type="compositionally biased region" description="Basic residues" evidence="4">
    <location>
        <begin position="84"/>
        <end position="96"/>
    </location>
</feature>
<evidence type="ECO:0000256" key="4">
    <source>
        <dbReference type="SAM" id="MobiDB-lite"/>
    </source>
</evidence>
<feature type="domain" description="Methyltransferase" evidence="5">
    <location>
        <begin position="399"/>
        <end position="515"/>
    </location>
</feature>
<dbReference type="Gene3D" id="3.40.50.150">
    <property type="entry name" value="Vaccinia Virus protein VP39"/>
    <property type="match status" value="1"/>
</dbReference>
<dbReference type="GO" id="GO:0008168">
    <property type="term" value="F:methyltransferase activity"/>
    <property type="evidence" value="ECO:0007669"/>
    <property type="project" value="UniProtKB-KW"/>
</dbReference>
<proteinExistence type="predicted"/>
<dbReference type="InterPro" id="IPR029063">
    <property type="entry name" value="SAM-dependent_MTases_sf"/>
</dbReference>
<feature type="compositionally biased region" description="Basic and acidic residues" evidence="4">
    <location>
        <begin position="105"/>
        <end position="120"/>
    </location>
</feature>
<organism evidence="6 7">
    <name type="scientific">Cutaneotrichosporon oleaginosum</name>
    <dbReference type="NCBI Taxonomy" id="879819"/>
    <lineage>
        <taxon>Eukaryota</taxon>
        <taxon>Fungi</taxon>
        <taxon>Dikarya</taxon>
        <taxon>Basidiomycota</taxon>
        <taxon>Agaricomycotina</taxon>
        <taxon>Tremellomycetes</taxon>
        <taxon>Trichosporonales</taxon>
        <taxon>Trichosporonaceae</taxon>
        <taxon>Cutaneotrichosporon</taxon>
    </lineage>
</organism>
<dbReference type="PANTHER" id="PTHR43591">
    <property type="entry name" value="METHYLTRANSFERASE"/>
    <property type="match status" value="1"/>
</dbReference>
<feature type="compositionally biased region" description="Basic and acidic residues" evidence="4">
    <location>
        <begin position="53"/>
        <end position="65"/>
    </location>
</feature>